<dbReference type="EMBL" id="BPVZ01000156">
    <property type="protein sequence ID" value="GKV42142.1"/>
    <property type="molecule type" value="Genomic_DNA"/>
</dbReference>
<sequence>MTYVTNEVGGKKVLTWCAVIGISLTWYPQYCRFS</sequence>
<comment type="caution">
    <text evidence="1">The sequence shown here is derived from an EMBL/GenBank/DDBJ whole genome shotgun (WGS) entry which is preliminary data.</text>
</comment>
<reference evidence="1 2" key="1">
    <citation type="journal article" date="2021" name="Commun. Biol.">
        <title>The genome of Shorea leprosula (Dipterocarpaceae) highlights the ecological relevance of drought in aseasonal tropical rainforests.</title>
        <authorList>
            <person name="Ng K.K.S."/>
            <person name="Kobayashi M.J."/>
            <person name="Fawcett J.A."/>
            <person name="Hatakeyama M."/>
            <person name="Paape T."/>
            <person name="Ng C.H."/>
            <person name="Ang C.C."/>
            <person name="Tnah L.H."/>
            <person name="Lee C.T."/>
            <person name="Nishiyama T."/>
            <person name="Sese J."/>
            <person name="O'Brien M.J."/>
            <person name="Copetti D."/>
            <person name="Mohd Noor M.I."/>
            <person name="Ong R.C."/>
            <person name="Putra M."/>
            <person name="Sireger I.Z."/>
            <person name="Indrioko S."/>
            <person name="Kosugi Y."/>
            <person name="Izuno A."/>
            <person name="Isagi Y."/>
            <person name="Lee S.L."/>
            <person name="Shimizu K.K."/>
        </authorList>
    </citation>
    <scope>NUCLEOTIDE SEQUENCE [LARGE SCALE GENOMIC DNA]</scope>
    <source>
        <strain evidence="1">214</strain>
    </source>
</reference>
<dbReference type="AlphaFoldDB" id="A0AAV5M0B7"/>
<dbReference type="Proteomes" id="UP001054252">
    <property type="component" value="Unassembled WGS sequence"/>
</dbReference>
<organism evidence="1 2">
    <name type="scientific">Rubroshorea leprosula</name>
    <dbReference type="NCBI Taxonomy" id="152421"/>
    <lineage>
        <taxon>Eukaryota</taxon>
        <taxon>Viridiplantae</taxon>
        <taxon>Streptophyta</taxon>
        <taxon>Embryophyta</taxon>
        <taxon>Tracheophyta</taxon>
        <taxon>Spermatophyta</taxon>
        <taxon>Magnoliopsida</taxon>
        <taxon>eudicotyledons</taxon>
        <taxon>Gunneridae</taxon>
        <taxon>Pentapetalae</taxon>
        <taxon>rosids</taxon>
        <taxon>malvids</taxon>
        <taxon>Malvales</taxon>
        <taxon>Dipterocarpaceae</taxon>
        <taxon>Rubroshorea</taxon>
    </lineage>
</organism>
<evidence type="ECO:0000313" key="1">
    <source>
        <dbReference type="EMBL" id="GKV42142.1"/>
    </source>
</evidence>
<evidence type="ECO:0000313" key="2">
    <source>
        <dbReference type="Proteomes" id="UP001054252"/>
    </source>
</evidence>
<accession>A0AAV5M0B7</accession>
<name>A0AAV5M0B7_9ROSI</name>
<gene>
    <name evidence="1" type="ORF">SLEP1_g49579</name>
</gene>
<proteinExistence type="predicted"/>
<keyword evidence="2" id="KW-1185">Reference proteome</keyword>
<protein>
    <submittedName>
        <fullName evidence="1">Uncharacterized protein</fullName>
    </submittedName>
</protein>